<keyword evidence="4" id="KW-0804">Transcription</keyword>
<organism evidence="8 9">
    <name type="scientific">Candidatus Aquitaenariimonas noxiae</name>
    <dbReference type="NCBI Taxonomy" id="1974741"/>
    <lineage>
        <taxon>Bacteria</taxon>
        <taxon>Pseudomonadati</taxon>
        <taxon>Candidatus Omnitrophota</taxon>
        <taxon>Candidatus Aquitaenariimonas</taxon>
    </lineage>
</organism>
<evidence type="ECO:0000313" key="9">
    <source>
        <dbReference type="Proteomes" id="UP000230052"/>
    </source>
</evidence>
<dbReference type="PANTHER" id="PTHR43214:SF41">
    <property type="entry name" value="NITRATE_NITRITE RESPONSE REGULATOR PROTEIN NARP"/>
    <property type="match status" value="1"/>
</dbReference>
<reference evidence="8 9" key="1">
    <citation type="submission" date="2017-09" db="EMBL/GenBank/DDBJ databases">
        <title>Depth-based differentiation of microbial function through sediment-hosted aquifers and enrichment of novel symbionts in the deep terrestrial subsurface.</title>
        <authorList>
            <person name="Probst A.J."/>
            <person name="Ladd B."/>
            <person name="Jarett J.K."/>
            <person name="Geller-Mcgrath D.E."/>
            <person name="Sieber C.M."/>
            <person name="Emerson J.B."/>
            <person name="Anantharaman K."/>
            <person name="Thomas B.C."/>
            <person name="Malmstrom R."/>
            <person name="Stieglmeier M."/>
            <person name="Klingl A."/>
            <person name="Woyke T."/>
            <person name="Ryan C.M."/>
            <person name="Banfield J.F."/>
        </authorList>
    </citation>
    <scope>NUCLEOTIDE SEQUENCE [LARGE SCALE GENOMIC DNA]</scope>
    <source>
        <strain evidence="8">CG07_land_8_20_14_0_80_42_15</strain>
    </source>
</reference>
<dbReference type="Pfam" id="PF00072">
    <property type="entry name" value="Response_reg"/>
    <property type="match status" value="1"/>
</dbReference>
<feature type="modified residue" description="4-aspartylphosphate" evidence="5">
    <location>
        <position position="55"/>
    </location>
</feature>
<comment type="caution">
    <text evidence="8">The sequence shown here is derived from an EMBL/GenBank/DDBJ whole genome shotgun (WGS) entry which is preliminary data.</text>
</comment>
<dbReference type="CDD" id="cd17535">
    <property type="entry name" value="REC_NarL-like"/>
    <property type="match status" value="1"/>
</dbReference>
<name>A0A2J0KYR1_9BACT</name>
<keyword evidence="2" id="KW-0805">Transcription regulation</keyword>
<dbReference type="InterPro" id="IPR016032">
    <property type="entry name" value="Sig_transdc_resp-reg_C-effctor"/>
</dbReference>
<dbReference type="SUPFAM" id="SSF46894">
    <property type="entry name" value="C-terminal effector domain of the bipartite response regulators"/>
    <property type="match status" value="1"/>
</dbReference>
<evidence type="ECO:0000256" key="5">
    <source>
        <dbReference type="PROSITE-ProRule" id="PRU00169"/>
    </source>
</evidence>
<evidence type="ECO:0000256" key="3">
    <source>
        <dbReference type="ARBA" id="ARBA00023125"/>
    </source>
</evidence>
<sequence length="215" mass="24211">MSIEVMLVDDHTIVRQGIKSVISQEPDIKVVAEASDGREAIELAKQKSPDVIVMDISLPFLNGLDASRQILKQNKSIKILILSMHENRVFIEKALSYGIRGYVLKESAVTDIVKAIREVNSGRYFLDSKISTFVIQDYADKKKAVQLRSTSTLTDREREILQLIAEGLSNKEIAQKLKISLKTALVHRNNIMQKLDIHNQAQLIRFALKEGISTL</sequence>
<evidence type="ECO:0000259" key="6">
    <source>
        <dbReference type="PROSITE" id="PS50043"/>
    </source>
</evidence>
<dbReference type="InterPro" id="IPR011006">
    <property type="entry name" value="CheY-like_superfamily"/>
</dbReference>
<dbReference type="Gene3D" id="3.40.50.2300">
    <property type="match status" value="1"/>
</dbReference>
<dbReference type="PANTHER" id="PTHR43214">
    <property type="entry name" value="TWO-COMPONENT RESPONSE REGULATOR"/>
    <property type="match status" value="1"/>
</dbReference>
<protein>
    <submittedName>
        <fullName evidence="8">DNA-binding response regulator</fullName>
    </submittedName>
</protein>
<evidence type="ECO:0000256" key="4">
    <source>
        <dbReference type="ARBA" id="ARBA00023163"/>
    </source>
</evidence>
<dbReference type="PROSITE" id="PS50110">
    <property type="entry name" value="RESPONSE_REGULATORY"/>
    <property type="match status" value="1"/>
</dbReference>
<dbReference type="InterPro" id="IPR039420">
    <property type="entry name" value="WalR-like"/>
</dbReference>
<proteinExistence type="predicted"/>
<evidence type="ECO:0000256" key="1">
    <source>
        <dbReference type="ARBA" id="ARBA00022553"/>
    </source>
</evidence>
<dbReference type="Pfam" id="PF00196">
    <property type="entry name" value="GerE"/>
    <property type="match status" value="1"/>
</dbReference>
<dbReference type="PRINTS" id="PR00038">
    <property type="entry name" value="HTHLUXR"/>
</dbReference>
<feature type="domain" description="HTH luxR-type" evidence="6">
    <location>
        <begin position="146"/>
        <end position="211"/>
    </location>
</feature>
<accession>A0A2J0KYR1</accession>
<evidence type="ECO:0000313" key="8">
    <source>
        <dbReference type="EMBL" id="PIU42434.1"/>
    </source>
</evidence>
<evidence type="ECO:0000256" key="2">
    <source>
        <dbReference type="ARBA" id="ARBA00023015"/>
    </source>
</evidence>
<feature type="domain" description="Response regulatory" evidence="7">
    <location>
        <begin position="4"/>
        <end position="120"/>
    </location>
</feature>
<dbReference type="EMBL" id="PEWV01000005">
    <property type="protein sequence ID" value="PIU42434.1"/>
    <property type="molecule type" value="Genomic_DNA"/>
</dbReference>
<dbReference type="GO" id="GO:0000160">
    <property type="term" value="P:phosphorelay signal transduction system"/>
    <property type="evidence" value="ECO:0007669"/>
    <property type="project" value="InterPro"/>
</dbReference>
<keyword evidence="1 5" id="KW-0597">Phosphoprotein</keyword>
<dbReference type="InterPro" id="IPR001789">
    <property type="entry name" value="Sig_transdc_resp-reg_receiver"/>
</dbReference>
<dbReference type="SMART" id="SM00421">
    <property type="entry name" value="HTH_LUXR"/>
    <property type="match status" value="1"/>
</dbReference>
<keyword evidence="3 8" id="KW-0238">DNA-binding</keyword>
<dbReference type="PROSITE" id="PS50043">
    <property type="entry name" value="HTH_LUXR_2"/>
    <property type="match status" value="1"/>
</dbReference>
<dbReference type="InterPro" id="IPR058245">
    <property type="entry name" value="NreC/VraR/RcsB-like_REC"/>
</dbReference>
<dbReference type="CDD" id="cd06170">
    <property type="entry name" value="LuxR_C_like"/>
    <property type="match status" value="1"/>
</dbReference>
<dbReference type="AlphaFoldDB" id="A0A2J0KYR1"/>
<dbReference type="GO" id="GO:0006355">
    <property type="term" value="P:regulation of DNA-templated transcription"/>
    <property type="evidence" value="ECO:0007669"/>
    <property type="project" value="InterPro"/>
</dbReference>
<dbReference type="InterPro" id="IPR000792">
    <property type="entry name" value="Tscrpt_reg_LuxR_C"/>
</dbReference>
<dbReference type="SMART" id="SM00448">
    <property type="entry name" value="REC"/>
    <property type="match status" value="1"/>
</dbReference>
<dbReference type="Proteomes" id="UP000230052">
    <property type="component" value="Unassembled WGS sequence"/>
</dbReference>
<gene>
    <name evidence="8" type="ORF">COS99_00290</name>
</gene>
<evidence type="ECO:0000259" key="7">
    <source>
        <dbReference type="PROSITE" id="PS50110"/>
    </source>
</evidence>
<dbReference type="GO" id="GO:0003677">
    <property type="term" value="F:DNA binding"/>
    <property type="evidence" value="ECO:0007669"/>
    <property type="project" value="UniProtKB-KW"/>
</dbReference>
<dbReference type="SUPFAM" id="SSF52172">
    <property type="entry name" value="CheY-like"/>
    <property type="match status" value="1"/>
</dbReference>